<name>A0A4Y2D328_ARAVE</name>
<feature type="non-terminal residue" evidence="1">
    <location>
        <position position="1"/>
    </location>
</feature>
<gene>
    <name evidence="1" type="primary">CP</name>
    <name evidence="1" type="ORF">AVEN_232330_1</name>
</gene>
<dbReference type="OrthoDB" id="2121828at2759"/>
<sequence length="101" mass="11373">QSAPFFERGPHRIGGVYRKAVYREYTDATFTAKKQRGPDEAHLAIMGPTLRGEVGDIIKVTFKNMASRPYSLDTHGAYYLQYDLVLLNSKNGGNYFTPKVV</sequence>
<dbReference type="InterPro" id="IPR008972">
    <property type="entry name" value="Cupredoxin"/>
</dbReference>
<proteinExistence type="predicted"/>
<comment type="caution">
    <text evidence="1">The sequence shown here is derived from an EMBL/GenBank/DDBJ whole genome shotgun (WGS) entry which is preliminary data.</text>
</comment>
<dbReference type="EMBL" id="BGPR01165358">
    <property type="protein sequence ID" value="GBM11130.1"/>
    <property type="molecule type" value="Genomic_DNA"/>
</dbReference>
<reference evidence="1 2" key="1">
    <citation type="journal article" date="2019" name="Sci. Rep.">
        <title>Orb-weaving spider Araneus ventricosus genome elucidates the spidroin gene catalogue.</title>
        <authorList>
            <person name="Kono N."/>
            <person name="Nakamura H."/>
            <person name="Ohtoshi R."/>
            <person name="Moran D.A.P."/>
            <person name="Shinohara A."/>
            <person name="Yoshida Y."/>
            <person name="Fujiwara M."/>
            <person name="Mori M."/>
            <person name="Tomita M."/>
            <person name="Arakawa K."/>
        </authorList>
    </citation>
    <scope>NUCLEOTIDE SEQUENCE [LARGE SCALE GENOMIC DNA]</scope>
</reference>
<evidence type="ECO:0000313" key="1">
    <source>
        <dbReference type="EMBL" id="GBM11130.1"/>
    </source>
</evidence>
<evidence type="ECO:0000313" key="2">
    <source>
        <dbReference type="Proteomes" id="UP000499080"/>
    </source>
</evidence>
<dbReference type="Gene3D" id="2.60.40.420">
    <property type="entry name" value="Cupredoxins - blue copper proteins"/>
    <property type="match status" value="1"/>
</dbReference>
<accession>A0A4Y2D328</accession>
<keyword evidence="2" id="KW-1185">Reference proteome</keyword>
<dbReference type="SUPFAM" id="SSF49503">
    <property type="entry name" value="Cupredoxins"/>
    <property type="match status" value="1"/>
</dbReference>
<dbReference type="Proteomes" id="UP000499080">
    <property type="component" value="Unassembled WGS sequence"/>
</dbReference>
<dbReference type="AlphaFoldDB" id="A0A4Y2D328"/>
<protein>
    <submittedName>
        <fullName evidence="1">Ceruloplasmin</fullName>
    </submittedName>
</protein>
<organism evidence="1 2">
    <name type="scientific">Araneus ventricosus</name>
    <name type="common">Orbweaver spider</name>
    <name type="synonym">Epeira ventricosa</name>
    <dbReference type="NCBI Taxonomy" id="182803"/>
    <lineage>
        <taxon>Eukaryota</taxon>
        <taxon>Metazoa</taxon>
        <taxon>Ecdysozoa</taxon>
        <taxon>Arthropoda</taxon>
        <taxon>Chelicerata</taxon>
        <taxon>Arachnida</taxon>
        <taxon>Araneae</taxon>
        <taxon>Araneomorphae</taxon>
        <taxon>Entelegynae</taxon>
        <taxon>Araneoidea</taxon>
        <taxon>Araneidae</taxon>
        <taxon>Araneus</taxon>
    </lineage>
</organism>